<dbReference type="EMBL" id="BK015141">
    <property type="protein sequence ID" value="DAD92636.1"/>
    <property type="molecule type" value="Genomic_DNA"/>
</dbReference>
<accession>A0A8S5NDU7</accession>
<sequence>MAYDYAERLCDFRPNDFTTFRRGSATLTELPISSRGRRLFLFSADRRRVPPGRRGRCRGSGLI</sequence>
<reference evidence="1" key="1">
    <citation type="journal article" date="2021" name="Proc. Natl. Acad. Sci. U.S.A.">
        <title>A Catalog of Tens of Thousands of Viruses from Human Metagenomes Reveals Hidden Associations with Chronic Diseases.</title>
        <authorList>
            <person name="Tisza M.J."/>
            <person name="Buck C.B."/>
        </authorList>
    </citation>
    <scope>NUCLEOTIDE SEQUENCE</scope>
    <source>
        <strain evidence="1">Ct9JD14</strain>
    </source>
</reference>
<proteinExistence type="predicted"/>
<name>A0A8S5NDU7_9CAUD</name>
<protein>
    <submittedName>
        <fullName evidence="1">Uncharacterized protein</fullName>
    </submittedName>
</protein>
<organism evidence="1">
    <name type="scientific">Siphoviridae sp. ct9JD14</name>
    <dbReference type="NCBI Taxonomy" id="2826175"/>
    <lineage>
        <taxon>Viruses</taxon>
        <taxon>Duplodnaviria</taxon>
        <taxon>Heunggongvirae</taxon>
        <taxon>Uroviricota</taxon>
        <taxon>Caudoviricetes</taxon>
    </lineage>
</organism>
<evidence type="ECO:0000313" key="1">
    <source>
        <dbReference type="EMBL" id="DAD92636.1"/>
    </source>
</evidence>